<comment type="subunit">
    <text evidence="11">Component of the small nucleolar ribonucleoprotein particles containing H/ACA-type snoRNAs (H/ACA snoRNPs).</text>
</comment>
<comment type="similarity">
    <text evidence="10 11">Belongs to the GAR1 family.</text>
</comment>
<dbReference type="InterPro" id="IPR009000">
    <property type="entry name" value="Transl_B-barrel_sf"/>
</dbReference>
<dbReference type="FunFam" id="2.40.10.230:FF:000001">
    <property type="entry name" value="H/ACA ribonucleoprotein complex subunit"/>
    <property type="match status" value="1"/>
</dbReference>
<dbReference type="InterPro" id="IPR013729">
    <property type="entry name" value="MBF1_N"/>
</dbReference>
<evidence type="ECO:0000256" key="5">
    <source>
        <dbReference type="ARBA" id="ARBA00023015"/>
    </source>
</evidence>
<evidence type="ECO:0000259" key="13">
    <source>
        <dbReference type="PROSITE" id="PS50943"/>
    </source>
</evidence>
<dbReference type="GO" id="GO:0003677">
    <property type="term" value="F:DNA binding"/>
    <property type="evidence" value="ECO:0007669"/>
    <property type="project" value="UniProtKB-KW"/>
</dbReference>
<keyword evidence="8 11" id="KW-0539">Nucleus</keyword>
<gene>
    <name evidence="14" type="ORF">BN9_075320</name>
</gene>
<dbReference type="AlphaFoldDB" id="A0A024GJT3"/>
<feature type="region of interest" description="Disordered" evidence="12">
    <location>
        <begin position="1"/>
        <end position="34"/>
    </location>
</feature>
<evidence type="ECO:0000256" key="2">
    <source>
        <dbReference type="ARBA" id="ARBA00022517"/>
    </source>
</evidence>
<reference evidence="14 15" key="1">
    <citation type="submission" date="2012-05" db="EMBL/GenBank/DDBJ databases">
        <title>Recombination and specialization in a pathogen metapopulation.</title>
        <authorList>
            <person name="Gardiner A."/>
            <person name="Kemen E."/>
            <person name="Schultz-Larsen T."/>
            <person name="MacLean D."/>
            <person name="Van Oosterhout C."/>
            <person name="Jones J.D.G."/>
        </authorList>
    </citation>
    <scope>NUCLEOTIDE SEQUENCE [LARGE SCALE GENOMIC DNA]</scope>
    <source>
        <strain evidence="14 15">Ac Nc2</strain>
    </source>
</reference>
<dbReference type="SUPFAM" id="SSF47413">
    <property type="entry name" value="lambda repressor-like DNA-binding domains"/>
    <property type="match status" value="1"/>
</dbReference>
<dbReference type="InParanoid" id="A0A024GJT3"/>
<dbReference type="PANTHER" id="PTHR10245">
    <property type="entry name" value="ENDOTHELIAL DIFFERENTIATION-RELATED FACTOR 1 MULTIPROTEIN BRIDGING FACTOR 1"/>
    <property type="match status" value="1"/>
</dbReference>
<dbReference type="FunFam" id="1.10.260.40:FF:000018">
    <property type="entry name" value="Multiprotein bridging factor 1"/>
    <property type="match status" value="1"/>
</dbReference>
<keyword evidence="15" id="KW-1185">Reference proteome</keyword>
<proteinExistence type="inferred from homology"/>
<comment type="function">
    <text evidence="11">Required for ribosome biogenesis. Part of a complex which catalyzes pseudouridylation of rRNA. This involves the isomerization of uridine such that the ribose is subsequently attached to C5, instead of the normal N1. Pseudouridine ("psi") residues may serve to stabilize the conformation of rRNAs.</text>
</comment>
<feature type="domain" description="HTH cro/C1-type" evidence="13">
    <location>
        <begin position="256"/>
        <end position="310"/>
    </location>
</feature>
<dbReference type="Gene3D" id="1.10.260.40">
    <property type="entry name" value="lambda repressor-like DNA-binding domains"/>
    <property type="match status" value="1"/>
</dbReference>
<keyword evidence="5" id="KW-0805">Transcription regulation</keyword>
<evidence type="ECO:0000256" key="6">
    <source>
        <dbReference type="ARBA" id="ARBA00023125"/>
    </source>
</evidence>
<dbReference type="GO" id="GO:0006364">
    <property type="term" value="P:rRNA processing"/>
    <property type="evidence" value="ECO:0007669"/>
    <property type="project" value="UniProtKB-KW"/>
</dbReference>
<dbReference type="GO" id="GO:1990904">
    <property type="term" value="C:ribonucleoprotein complex"/>
    <property type="evidence" value="ECO:0007669"/>
    <property type="project" value="UniProtKB-KW"/>
</dbReference>
<keyword evidence="2 11" id="KW-0690">Ribosome biogenesis</keyword>
<keyword evidence="4 11" id="KW-0694">RNA-binding</keyword>
<dbReference type="SUPFAM" id="SSF50447">
    <property type="entry name" value="Translation proteins"/>
    <property type="match status" value="1"/>
</dbReference>
<evidence type="ECO:0000313" key="15">
    <source>
        <dbReference type="Proteomes" id="UP000053237"/>
    </source>
</evidence>
<dbReference type="GO" id="GO:0001522">
    <property type="term" value="P:pseudouridine synthesis"/>
    <property type="evidence" value="ECO:0007669"/>
    <property type="project" value="InterPro"/>
</dbReference>
<dbReference type="EMBL" id="CAIX01000133">
    <property type="protein sequence ID" value="CCI46589.1"/>
    <property type="molecule type" value="Genomic_DNA"/>
</dbReference>
<dbReference type="Pfam" id="PF04410">
    <property type="entry name" value="Gar1"/>
    <property type="match status" value="1"/>
</dbReference>
<keyword evidence="3 11" id="KW-0698">rRNA processing</keyword>
<evidence type="ECO:0000256" key="10">
    <source>
        <dbReference type="ARBA" id="ARBA00038293"/>
    </source>
</evidence>
<evidence type="ECO:0000256" key="3">
    <source>
        <dbReference type="ARBA" id="ARBA00022552"/>
    </source>
</evidence>
<evidence type="ECO:0000256" key="7">
    <source>
        <dbReference type="ARBA" id="ARBA00023163"/>
    </source>
</evidence>
<accession>A0A024GJT3</accession>
<dbReference type="InterPro" id="IPR007504">
    <property type="entry name" value="H/ACA_rnp_Gar1/Naf1"/>
</dbReference>
<evidence type="ECO:0000256" key="1">
    <source>
        <dbReference type="ARBA" id="ARBA00004604"/>
    </source>
</evidence>
<dbReference type="Pfam" id="PF01381">
    <property type="entry name" value="HTH_3"/>
    <property type="match status" value="1"/>
</dbReference>
<evidence type="ECO:0000256" key="4">
    <source>
        <dbReference type="ARBA" id="ARBA00022884"/>
    </source>
</evidence>
<dbReference type="PROSITE" id="PS50943">
    <property type="entry name" value="HTH_CROC1"/>
    <property type="match status" value="1"/>
</dbReference>
<dbReference type="Gene3D" id="2.40.10.230">
    <property type="entry name" value="Probable tRNA pseudouridine synthase domain"/>
    <property type="match status" value="1"/>
</dbReference>
<evidence type="ECO:0000256" key="8">
    <source>
        <dbReference type="ARBA" id="ARBA00023242"/>
    </source>
</evidence>
<evidence type="ECO:0000313" key="14">
    <source>
        <dbReference type="EMBL" id="CCI46589.1"/>
    </source>
</evidence>
<name>A0A024GJT3_9STRA</name>
<dbReference type="GO" id="GO:0003723">
    <property type="term" value="F:RNA binding"/>
    <property type="evidence" value="ECO:0007669"/>
    <property type="project" value="UniProtKB-KW"/>
</dbReference>
<dbReference type="Proteomes" id="UP000053237">
    <property type="component" value="Unassembled WGS sequence"/>
</dbReference>
<comment type="caution">
    <text evidence="14">The sequence shown here is derived from an EMBL/GenBank/DDBJ whole genome shotgun (WGS) entry which is preliminary data.</text>
</comment>
<dbReference type="GO" id="GO:0005730">
    <property type="term" value="C:nucleolus"/>
    <property type="evidence" value="ECO:0007669"/>
    <property type="project" value="UniProtKB-SubCell"/>
</dbReference>
<dbReference type="SMART" id="SM00530">
    <property type="entry name" value="HTH_XRE"/>
    <property type="match status" value="1"/>
</dbReference>
<keyword evidence="7" id="KW-0804">Transcription</keyword>
<dbReference type="InterPro" id="IPR001387">
    <property type="entry name" value="Cro/C1-type_HTH"/>
</dbReference>
<dbReference type="Pfam" id="PF08523">
    <property type="entry name" value="MBF1"/>
    <property type="match status" value="1"/>
</dbReference>
<dbReference type="PANTHER" id="PTHR10245:SF15">
    <property type="entry name" value="ENDOTHELIAL DIFFERENTIATION-RELATED FACTOR 1"/>
    <property type="match status" value="1"/>
</dbReference>
<dbReference type="OrthoDB" id="10253401at2759"/>
<protein>
    <recommendedName>
        <fullName evidence="11">H/ACA ribonucleoprotein complex subunit</fullName>
    </recommendedName>
</protein>
<dbReference type="CDD" id="cd00093">
    <property type="entry name" value="HTH_XRE"/>
    <property type="match status" value="1"/>
</dbReference>
<dbReference type="InterPro" id="IPR038664">
    <property type="entry name" value="Gar1/Naf1_Cbf5-bd_sf"/>
</dbReference>
<comment type="subcellular location">
    <subcellularLocation>
        <location evidence="1 11">Nucleus</location>
        <location evidence="1 11">Nucleolus</location>
    </subcellularLocation>
</comment>
<dbReference type="STRING" id="65357.A0A024GJT3"/>
<dbReference type="InterPro" id="IPR010982">
    <property type="entry name" value="Lambda_DNA-bd_dom_sf"/>
</dbReference>
<evidence type="ECO:0000256" key="9">
    <source>
        <dbReference type="ARBA" id="ARBA00023274"/>
    </source>
</evidence>
<keyword evidence="9 11" id="KW-0687">Ribonucleoprotein</keyword>
<organism evidence="14 15">
    <name type="scientific">Albugo candida</name>
    <dbReference type="NCBI Taxonomy" id="65357"/>
    <lineage>
        <taxon>Eukaryota</taxon>
        <taxon>Sar</taxon>
        <taxon>Stramenopiles</taxon>
        <taxon>Oomycota</taxon>
        <taxon>Peronosporomycetes</taxon>
        <taxon>Albuginales</taxon>
        <taxon>Albuginaceae</taxon>
        <taxon>Albugo</taxon>
    </lineage>
</organism>
<keyword evidence="6" id="KW-0238">DNA-binding</keyword>
<sequence>MSARGRGGRGGRQNSSFGRGRGFTARGGRGREMEGPPSFVVELGAFLHACEDEMVYKSTNDKVPYFNAGAYLENKTKIGKVDEILGCINDVMFTVKPDAGIVANSFKSGDKVNQVVEVEAVEVVDEVDVAQAEEEVSQVVVVDPVDEDLVEMVVGDSMAVEEVDLVAVEVAVEVLGAISQDWEQAGWGYKRPQGKQNTAASLNKAKREGNVVTEARIAGGTNKSSHSNMSKNMRKLEEDTDTFKPRTVDRSLSQSLIKARTEKKMTQKTLATAINEKPQVIAEYESGKAIPNGQIISKMERALGVKLPRGAPKKKTPQ</sequence>
<evidence type="ECO:0000256" key="12">
    <source>
        <dbReference type="SAM" id="MobiDB-lite"/>
    </source>
</evidence>
<evidence type="ECO:0000256" key="11">
    <source>
        <dbReference type="RuleBase" id="RU364004"/>
    </source>
</evidence>